<keyword evidence="1" id="KW-0812">Transmembrane</keyword>
<accession>A0A6B9FFV1</accession>
<evidence type="ECO:0000313" key="3">
    <source>
        <dbReference type="Proteomes" id="UP000428325"/>
    </source>
</evidence>
<name>A0A6B9FFV1_9EURY</name>
<reference evidence="2 3" key="1">
    <citation type="submission" date="2018-12" db="EMBL/GenBank/DDBJ databases">
        <title>Complete genome sequence of Haloplanus rallus MBLA0036.</title>
        <authorList>
            <person name="Nam Y.-d."/>
            <person name="Kang J."/>
            <person name="Chung W.-H."/>
            <person name="Park Y.S."/>
        </authorList>
    </citation>
    <scope>NUCLEOTIDE SEQUENCE [LARGE SCALE GENOMIC DNA]</scope>
    <source>
        <strain evidence="2 3">MBLA0036</strain>
    </source>
</reference>
<protein>
    <submittedName>
        <fullName evidence="2">Uncharacterized protein</fullName>
    </submittedName>
</protein>
<dbReference type="GeneID" id="99247039"/>
<evidence type="ECO:0000313" key="2">
    <source>
        <dbReference type="EMBL" id="QGX95709.1"/>
    </source>
</evidence>
<keyword evidence="3" id="KW-1185">Reference proteome</keyword>
<keyword evidence="1" id="KW-1133">Transmembrane helix</keyword>
<dbReference type="KEGG" id="hra:EI982_13350"/>
<evidence type="ECO:0000256" key="1">
    <source>
        <dbReference type="SAM" id="Phobius"/>
    </source>
</evidence>
<keyword evidence="1" id="KW-0472">Membrane</keyword>
<dbReference type="AlphaFoldDB" id="A0A6B9FFV1"/>
<sequence length="59" mass="5764">MLPPSSLAARPGLALGALCGVAGLALGSPETGLLGALVGYFLGKSLRSVRRTVEGGRAG</sequence>
<dbReference type="RefSeq" id="WP_157690169.1">
    <property type="nucleotide sequence ID" value="NZ_CP034345.1"/>
</dbReference>
<feature type="transmembrane region" description="Helical" evidence="1">
    <location>
        <begin position="12"/>
        <end position="42"/>
    </location>
</feature>
<organism evidence="2 3">
    <name type="scientific">Haloplanus rallus</name>
    <dbReference type="NCBI Taxonomy" id="1816183"/>
    <lineage>
        <taxon>Archaea</taxon>
        <taxon>Methanobacteriati</taxon>
        <taxon>Methanobacteriota</taxon>
        <taxon>Stenosarchaea group</taxon>
        <taxon>Halobacteria</taxon>
        <taxon>Halobacteriales</taxon>
        <taxon>Haloferacaceae</taxon>
        <taxon>Haloplanus</taxon>
    </lineage>
</organism>
<gene>
    <name evidence="2" type="ORF">EI982_13350</name>
</gene>
<dbReference type="Proteomes" id="UP000428325">
    <property type="component" value="Chromosome"/>
</dbReference>
<proteinExistence type="predicted"/>
<dbReference type="EMBL" id="CP034345">
    <property type="protein sequence ID" value="QGX95709.1"/>
    <property type="molecule type" value="Genomic_DNA"/>
</dbReference>